<accession>A0A4R3MHS3</accession>
<gene>
    <name evidence="2" type="ORF">EDC22_101256</name>
</gene>
<evidence type="ECO:0000313" key="3">
    <source>
        <dbReference type="Proteomes" id="UP000295678"/>
    </source>
</evidence>
<proteinExistence type="predicted"/>
<dbReference type="EMBL" id="SMAK01000001">
    <property type="protein sequence ID" value="TCT13391.1"/>
    <property type="molecule type" value="Genomic_DNA"/>
</dbReference>
<dbReference type="AlphaFoldDB" id="A0A4R3MHS3"/>
<reference evidence="2 3" key="1">
    <citation type="submission" date="2019-03" db="EMBL/GenBank/DDBJ databases">
        <title>Genomic Encyclopedia of Type Strains, Phase IV (KMG-IV): sequencing the most valuable type-strain genomes for metagenomic binning, comparative biology and taxonomic classification.</title>
        <authorList>
            <person name="Goeker M."/>
        </authorList>
    </citation>
    <scope>NUCLEOTIDE SEQUENCE [LARGE SCALE GENOMIC DNA]</scope>
    <source>
        <strain evidence="2 3">DSM 19345</strain>
    </source>
</reference>
<sequence>MVKIVSSWGRRSLGAILLTLAMAFAPATAQPVVTDAVTGFAIFGYDPVAYFADGQPREGRDYEADWAGVTWRFANDGNRQAFLEAPTVYAPLFGGYCAVALARGYAAEGDPNFWIIYRNRLVLFHTEANRQLFTTDPDTFLAQAAQTSASIFRH</sequence>
<name>A0A4R3MHS3_9HYPH</name>
<organism evidence="2 3">
    <name type="scientific">Tepidamorphus gemmatus</name>
    <dbReference type="NCBI Taxonomy" id="747076"/>
    <lineage>
        <taxon>Bacteria</taxon>
        <taxon>Pseudomonadati</taxon>
        <taxon>Pseudomonadota</taxon>
        <taxon>Alphaproteobacteria</taxon>
        <taxon>Hyphomicrobiales</taxon>
        <taxon>Tepidamorphaceae</taxon>
        <taxon>Tepidamorphus</taxon>
    </lineage>
</organism>
<feature type="signal peptide" evidence="1">
    <location>
        <begin position="1"/>
        <end position="29"/>
    </location>
</feature>
<evidence type="ECO:0000256" key="1">
    <source>
        <dbReference type="SAM" id="SignalP"/>
    </source>
</evidence>
<keyword evidence="3" id="KW-1185">Reference proteome</keyword>
<evidence type="ECO:0008006" key="4">
    <source>
        <dbReference type="Google" id="ProtNLM"/>
    </source>
</evidence>
<keyword evidence="1" id="KW-0732">Signal</keyword>
<evidence type="ECO:0000313" key="2">
    <source>
        <dbReference type="EMBL" id="TCT13391.1"/>
    </source>
</evidence>
<dbReference type="NCBIfam" id="NF041384">
    <property type="entry name" value="YHS_seleno_dom"/>
    <property type="match status" value="1"/>
</dbReference>
<dbReference type="Proteomes" id="UP000295678">
    <property type="component" value="Unassembled WGS sequence"/>
</dbReference>
<comment type="caution">
    <text evidence="2">The sequence shown here is derived from an EMBL/GenBank/DDBJ whole genome shotgun (WGS) entry which is preliminary data.</text>
</comment>
<feature type="chain" id="PRO_5020951573" description="YHS domain-containing protein" evidence="1">
    <location>
        <begin position="30"/>
        <end position="154"/>
    </location>
</feature>
<protein>
    <recommendedName>
        <fullName evidence="4">YHS domain-containing protein</fullName>
    </recommendedName>
</protein>